<dbReference type="FunFam" id="3.40.50.1820:FF:000251">
    <property type="entry name" value="Extracelular serine carboxypeptidase, putative"/>
    <property type="match status" value="1"/>
</dbReference>
<evidence type="ECO:0000313" key="7">
    <source>
        <dbReference type="EMBL" id="QBZ63702.1"/>
    </source>
</evidence>
<dbReference type="InterPro" id="IPR008030">
    <property type="entry name" value="NmrA-like"/>
</dbReference>
<dbReference type="InterPro" id="IPR036291">
    <property type="entry name" value="NAD(P)-bd_dom_sf"/>
</dbReference>
<protein>
    <recommendedName>
        <fullName evidence="6">NmrA-like domain-containing protein</fullName>
    </recommendedName>
</protein>
<evidence type="ECO:0000259" key="6">
    <source>
        <dbReference type="Pfam" id="PF05368"/>
    </source>
</evidence>
<accession>A0A4P7NNJ9</accession>
<evidence type="ECO:0000256" key="4">
    <source>
        <dbReference type="ARBA" id="ARBA00022801"/>
    </source>
</evidence>
<gene>
    <name evidence="7" type="ORF">PoMZ_05389</name>
</gene>
<dbReference type="Pfam" id="PF05368">
    <property type="entry name" value="NmrA"/>
    <property type="match status" value="1"/>
</dbReference>
<comment type="similarity">
    <text evidence="1">Belongs to the peptidase S28 family.</text>
</comment>
<keyword evidence="2" id="KW-0645">Protease</keyword>
<dbReference type="Gene3D" id="3.40.50.720">
    <property type="entry name" value="NAD(P)-binding Rossmann-like Domain"/>
    <property type="match status" value="1"/>
</dbReference>
<evidence type="ECO:0000256" key="1">
    <source>
        <dbReference type="ARBA" id="ARBA00011079"/>
    </source>
</evidence>
<dbReference type="GO" id="GO:0070008">
    <property type="term" value="F:serine-type exopeptidase activity"/>
    <property type="evidence" value="ECO:0007669"/>
    <property type="project" value="InterPro"/>
</dbReference>
<dbReference type="InterPro" id="IPR008758">
    <property type="entry name" value="Peptidase_S28"/>
</dbReference>
<feature type="domain" description="NmrA-like" evidence="6">
    <location>
        <begin position="3"/>
        <end position="111"/>
    </location>
</feature>
<keyword evidence="4" id="KW-0378">Hydrolase</keyword>
<dbReference type="GO" id="GO:0008239">
    <property type="term" value="F:dipeptidyl-peptidase activity"/>
    <property type="evidence" value="ECO:0007669"/>
    <property type="project" value="TreeGrafter"/>
</dbReference>
<keyword evidence="5" id="KW-0325">Glycoprotein</keyword>
<evidence type="ECO:0000256" key="5">
    <source>
        <dbReference type="ARBA" id="ARBA00023180"/>
    </source>
</evidence>
<organism evidence="7 8">
    <name type="scientific">Pyricularia oryzae</name>
    <name type="common">Rice blast fungus</name>
    <name type="synonym">Magnaporthe oryzae</name>
    <dbReference type="NCBI Taxonomy" id="318829"/>
    <lineage>
        <taxon>Eukaryota</taxon>
        <taxon>Fungi</taxon>
        <taxon>Dikarya</taxon>
        <taxon>Ascomycota</taxon>
        <taxon>Pezizomycotina</taxon>
        <taxon>Sordariomycetes</taxon>
        <taxon>Sordariomycetidae</taxon>
        <taxon>Magnaporthales</taxon>
        <taxon>Pyriculariaceae</taxon>
        <taxon>Pyricularia</taxon>
    </lineage>
</organism>
<evidence type="ECO:0000313" key="8">
    <source>
        <dbReference type="Proteomes" id="UP000294847"/>
    </source>
</evidence>
<dbReference type="EMBL" id="CP034209">
    <property type="protein sequence ID" value="QBZ63702.1"/>
    <property type="molecule type" value="Genomic_DNA"/>
</dbReference>
<dbReference type="PANTHER" id="PTHR11010">
    <property type="entry name" value="PROTEASE S28 PRO-X CARBOXYPEPTIDASE-RELATED"/>
    <property type="match status" value="1"/>
</dbReference>
<proteinExistence type="inferred from homology"/>
<dbReference type="InterPro" id="IPR029058">
    <property type="entry name" value="AB_hydrolase_fold"/>
</dbReference>
<dbReference type="PANTHER" id="PTHR11010:SF117">
    <property type="entry name" value="SERINE PROTEASE 16"/>
    <property type="match status" value="1"/>
</dbReference>
<dbReference type="Pfam" id="PF05577">
    <property type="entry name" value="Peptidase_S28"/>
    <property type="match status" value="1"/>
</dbReference>
<evidence type="ECO:0000256" key="3">
    <source>
        <dbReference type="ARBA" id="ARBA00022729"/>
    </source>
</evidence>
<evidence type="ECO:0000256" key="2">
    <source>
        <dbReference type="ARBA" id="ARBA00022670"/>
    </source>
</evidence>
<dbReference type="GO" id="GO:0006508">
    <property type="term" value="P:proteolysis"/>
    <property type="evidence" value="ECO:0007669"/>
    <property type="project" value="UniProtKB-KW"/>
</dbReference>
<dbReference type="SUPFAM" id="SSF51735">
    <property type="entry name" value="NAD(P)-binding Rossmann-fold domains"/>
    <property type="match status" value="1"/>
</dbReference>
<sequence>MVKIAIAGGSSGVGQEIVEDLVAAKKHEILLLTRKFPDGTEPAQDGVTWVHADYGDVSQLASLLQGVHTVLSFVIPSINTTGKSDEQKNLVDAAIRAGVKRFAPSEWYKKPMREYLEEVNKDARVLEYCLFQPGFFTNYLVHPRRTTKHLQTLELNLDFPNRRAIVAEGSENSHITLTTVRDLAAVVALAVEYPGEWPVVGGIRGEHMTKLAWNDLEAGILKSSWRPEPDHPAVPKNMTEAEKDFVPARFAMNIKAEVLASSDEWNRLLPDYKFTKVEEFIRGIVVLLVRVLLLTPSQPHLARRQSAGNPLTRLYPEYNLSVPIDHYHNETRYEPHADGTFPLRYWFDAQFYKPGGPVIVLSAGETSGVGRLPFLQKGIVYIMAKALGGVGVILEHRYYGTSVPTPDFSTENLRFLTTEQALADTAYFAQNVKFKGLEDYDLSPAATPWIAYGGSYAGAFVAFLRKVYPDVFWGAISSSGVPVAIWDYWKYFEAAAVYGPAACVETTQKLTHVVDTLLLGKAGDDPTSQKVKAAFGLEFVKENADFGSAIAGGIYGLQSYNWDPATSSSTDSFFQYCRNVSSDAVLYPATAAKRDAVRDIITEAGYGDELDVLETRMLNYIGYVNLTTVSRCTARDKSTCFDSYNPASYQSATLRDTWRLWQYQVCTEWGYLQTGSGVPEDQLPLISRLVDLEYSTIACREAFNLTGEADVANINKYGGFDISYPRLAFVDGEWDPWRAAGVNAIGQTVRNSTVDEPVFLMPEAVHHWDENGVFPNETIPGYFPPLSVSGTQMQMVNFVEVWLNEWKKL</sequence>
<dbReference type="Proteomes" id="UP000294847">
    <property type="component" value="Chromosome 6"/>
</dbReference>
<dbReference type="SUPFAM" id="SSF53474">
    <property type="entry name" value="alpha/beta-Hydrolases"/>
    <property type="match status" value="1"/>
</dbReference>
<reference evidence="7 8" key="1">
    <citation type="journal article" date="2019" name="Mol. Biol. Evol.">
        <title>Blast fungal genomes show frequent chromosomal changes, gene gains and losses, and effector gene turnover.</title>
        <authorList>
            <person name="Gomez Luciano L.B."/>
            <person name="Jason Tsai I."/>
            <person name="Chuma I."/>
            <person name="Tosa Y."/>
            <person name="Chen Y.H."/>
            <person name="Li J.Y."/>
            <person name="Li M.Y."/>
            <person name="Jade Lu M.Y."/>
            <person name="Nakayashiki H."/>
            <person name="Li W.H."/>
        </authorList>
    </citation>
    <scope>NUCLEOTIDE SEQUENCE [LARGE SCALE GENOMIC DNA]</scope>
    <source>
        <strain evidence="7">MZ5-1-6</strain>
    </source>
</reference>
<dbReference type="AlphaFoldDB" id="A0A4P7NNJ9"/>
<keyword evidence="3" id="KW-0732">Signal</keyword>
<name>A0A4P7NNJ9_PYROR</name>
<dbReference type="Gene3D" id="3.40.50.1820">
    <property type="entry name" value="alpha/beta hydrolase"/>
    <property type="match status" value="2"/>
</dbReference>